<dbReference type="RefSeq" id="WP_046860849.1">
    <property type="nucleotide sequence ID" value="NZ_CP011412.1"/>
</dbReference>
<protein>
    <recommendedName>
        <fullName evidence="3">Endonuclease</fullName>
    </recommendedName>
</protein>
<dbReference type="EMBL" id="CP011412">
    <property type="protein sequence ID" value="AKH21929.1"/>
    <property type="molecule type" value="Genomic_DNA"/>
</dbReference>
<dbReference type="OrthoDB" id="5500612at2"/>
<dbReference type="KEGG" id="seds:AAY24_18045"/>
<dbReference type="SUPFAM" id="SSF56219">
    <property type="entry name" value="DNase I-like"/>
    <property type="match status" value="1"/>
</dbReference>
<dbReference type="PANTHER" id="PTHR11371">
    <property type="entry name" value="DEOXYRIBONUCLEASE"/>
    <property type="match status" value="1"/>
</dbReference>
<evidence type="ECO:0000313" key="1">
    <source>
        <dbReference type="EMBL" id="AKH21929.1"/>
    </source>
</evidence>
<dbReference type="Proteomes" id="UP000034410">
    <property type="component" value="Chromosome"/>
</dbReference>
<dbReference type="InterPro" id="IPR036691">
    <property type="entry name" value="Endo/exonu/phosph_ase_sf"/>
</dbReference>
<gene>
    <name evidence="1" type="ORF">AAY24_18045</name>
</gene>
<organism evidence="1 2">
    <name type="scientific">Sedimenticola thiotaurini</name>
    <dbReference type="NCBI Taxonomy" id="1543721"/>
    <lineage>
        <taxon>Bacteria</taxon>
        <taxon>Pseudomonadati</taxon>
        <taxon>Pseudomonadota</taxon>
        <taxon>Gammaproteobacteria</taxon>
        <taxon>Chromatiales</taxon>
        <taxon>Sedimenticolaceae</taxon>
        <taxon>Sedimenticola</taxon>
    </lineage>
</organism>
<reference evidence="1 2" key="1">
    <citation type="journal article" date="2015" name="Genome Announc.">
        <title>Complete Genome Sequence of Sedimenticola thiotaurini Strain SIP-G1, a Polyphosphate- and Polyhydroxyalkanoate-Accumulating Sulfur-Oxidizing Gammaproteobacterium Isolated from Salt Marsh Sediments.</title>
        <authorList>
            <person name="Flood B.E."/>
            <person name="Jones D.S."/>
            <person name="Bailey J.V."/>
        </authorList>
    </citation>
    <scope>NUCLEOTIDE SEQUENCE [LARGE SCALE GENOMIC DNA]</scope>
    <source>
        <strain evidence="1 2">SIP-G1</strain>
    </source>
</reference>
<proteinExistence type="predicted"/>
<keyword evidence="2" id="KW-1185">Reference proteome</keyword>
<dbReference type="Gene3D" id="3.60.10.10">
    <property type="entry name" value="Endonuclease/exonuclease/phosphatase"/>
    <property type="match status" value="1"/>
</dbReference>
<sequence length="315" mass="35340">MVPHEQESPLFIYRLATERQALLSTKASRGIPSKAADRLLVATWNLTNFGLQQRTDDDLALMAEIISWFDLVAIQEIADSLAHLRLLMSYLPASYQVILSDIGGNDERAGFLFDSDKVSRLELAAEVAVPPSDRRYIRLRGVSGAFTGFDRNPYAVAFRAGALEFTAVSAHLFFGSHAYYDEDRRALEAYALARWADQRHKAAGAYSRNILVLGDLNLPIRDNSSNVYKALKAKRLILPKHSTTMGSNLAGDKDYDQVAFHSGGMQEAYRGHSGVFDFDRDPFFADAWAVGPDYFNRAVKYHIADHRPLWAEFEI</sequence>
<accession>A0A0F7K2Y0</accession>
<evidence type="ECO:0008006" key="3">
    <source>
        <dbReference type="Google" id="ProtNLM"/>
    </source>
</evidence>
<dbReference type="PANTHER" id="PTHR11371:SF31">
    <property type="entry name" value="EXTRACELLULAR NUCLEASE"/>
    <property type="match status" value="1"/>
</dbReference>
<evidence type="ECO:0000313" key="2">
    <source>
        <dbReference type="Proteomes" id="UP000034410"/>
    </source>
</evidence>
<name>A0A0F7K2Y0_9GAMM</name>
<dbReference type="AlphaFoldDB" id="A0A0F7K2Y0"/>
<dbReference type="CDD" id="cd10283">
    <property type="entry name" value="MnuA_DNase1-like"/>
    <property type="match status" value="1"/>
</dbReference>